<reference evidence="11 12" key="1">
    <citation type="submission" date="2020-05" db="EMBL/GenBank/DDBJ databases">
        <title>Azospirillum oleiclasticum sp. nov, a nitrogen-fixing and heavy crude oil-emulsifying bacterium isolated from the crude oil of Yumen Oilfield.</title>
        <authorList>
            <person name="Wu D."/>
            <person name="Cai M."/>
            <person name="Zhang X."/>
        </authorList>
    </citation>
    <scope>NUCLEOTIDE SEQUENCE [LARGE SCALE GENOMIC DNA]</scope>
    <source>
        <strain evidence="11 12">ROY-1-1-2</strain>
    </source>
</reference>
<dbReference type="SUPFAM" id="SSF55874">
    <property type="entry name" value="ATPase domain of HSP90 chaperone/DNA topoisomerase II/histidine kinase"/>
    <property type="match status" value="1"/>
</dbReference>
<dbReference type="CDD" id="cd00130">
    <property type="entry name" value="PAS"/>
    <property type="match status" value="2"/>
</dbReference>
<dbReference type="Proteomes" id="UP000584642">
    <property type="component" value="Unassembled WGS sequence"/>
</dbReference>
<feature type="domain" description="PAS" evidence="9">
    <location>
        <begin position="195"/>
        <end position="265"/>
    </location>
</feature>
<dbReference type="Gene3D" id="3.40.50.2300">
    <property type="match status" value="1"/>
</dbReference>
<feature type="domain" description="PAS" evidence="9">
    <location>
        <begin position="63"/>
        <end position="133"/>
    </location>
</feature>
<name>A0ABX2T6W1_9PROT</name>
<evidence type="ECO:0000313" key="11">
    <source>
        <dbReference type="EMBL" id="NYZ18953.1"/>
    </source>
</evidence>
<dbReference type="Pfam" id="PF02518">
    <property type="entry name" value="HATPase_c"/>
    <property type="match status" value="1"/>
</dbReference>
<dbReference type="CDD" id="cd00156">
    <property type="entry name" value="REC"/>
    <property type="match status" value="1"/>
</dbReference>
<organism evidence="11 12">
    <name type="scientific">Azospirillum oleiclasticum</name>
    <dbReference type="NCBI Taxonomy" id="2735135"/>
    <lineage>
        <taxon>Bacteria</taxon>
        <taxon>Pseudomonadati</taxon>
        <taxon>Pseudomonadota</taxon>
        <taxon>Alphaproteobacteria</taxon>
        <taxon>Rhodospirillales</taxon>
        <taxon>Azospirillaceae</taxon>
        <taxon>Azospirillum</taxon>
    </lineage>
</organism>
<dbReference type="Pfam" id="PF00072">
    <property type="entry name" value="Response_reg"/>
    <property type="match status" value="1"/>
</dbReference>
<dbReference type="PROSITE" id="PS50109">
    <property type="entry name" value="HIS_KIN"/>
    <property type="match status" value="1"/>
</dbReference>
<dbReference type="Gene3D" id="3.30.450.20">
    <property type="entry name" value="PAS domain"/>
    <property type="match status" value="3"/>
</dbReference>
<dbReference type="SUPFAM" id="SSF47384">
    <property type="entry name" value="Homodimeric domain of signal transducing histidine kinase"/>
    <property type="match status" value="1"/>
</dbReference>
<accession>A0ABX2T6W1</accession>
<evidence type="ECO:0000259" key="8">
    <source>
        <dbReference type="PROSITE" id="PS50110"/>
    </source>
</evidence>
<dbReference type="InterPro" id="IPR013767">
    <property type="entry name" value="PAS_fold"/>
</dbReference>
<evidence type="ECO:0000256" key="1">
    <source>
        <dbReference type="ARBA" id="ARBA00000085"/>
    </source>
</evidence>
<evidence type="ECO:0000256" key="5">
    <source>
        <dbReference type="ARBA" id="ARBA00022777"/>
    </source>
</evidence>
<keyword evidence="12" id="KW-1185">Reference proteome</keyword>
<dbReference type="InterPro" id="IPR000700">
    <property type="entry name" value="PAS-assoc_C"/>
</dbReference>
<comment type="caution">
    <text evidence="11">The sequence shown here is derived from an EMBL/GenBank/DDBJ whole genome shotgun (WGS) entry which is preliminary data.</text>
</comment>
<dbReference type="Pfam" id="PF13426">
    <property type="entry name" value="PAS_9"/>
    <property type="match status" value="1"/>
</dbReference>
<dbReference type="InterPro" id="IPR000014">
    <property type="entry name" value="PAS"/>
</dbReference>
<feature type="domain" description="PAC" evidence="10">
    <location>
        <begin position="408"/>
        <end position="465"/>
    </location>
</feature>
<dbReference type="PROSITE" id="PS50113">
    <property type="entry name" value="PAC"/>
    <property type="match status" value="1"/>
</dbReference>
<dbReference type="RefSeq" id="WP_180280647.1">
    <property type="nucleotide sequence ID" value="NZ_JABFDB010000001.1"/>
</dbReference>
<dbReference type="InterPro" id="IPR005467">
    <property type="entry name" value="His_kinase_dom"/>
</dbReference>
<dbReference type="SMART" id="SM00091">
    <property type="entry name" value="PAS"/>
    <property type="match status" value="3"/>
</dbReference>
<dbReference type="InterPro" id="IPR004358">
    <property type="entry name" value="Sig_transdc_His_kin-like_C"/>
</dbReference>
<evidence type="ECO:0000259" key="7">
    <source>
        <dbReference type="PROSITE" id="PS50109"/>
    </source>
</evidence>
<dbReference type="PANTHER" id="PTHR43047">
    <property type="entry name" value="TWO-COMPONENT HISTIDINE PROTEIN KINASE"/>
    <property type="match status" value="1"/>
</dbReference>
<dbReference type="PANTHER" id="PTHR43047:SF9">
    <property type="entry name" value="HISTIDINE KINASE"/>
    <property type="match status" value="1"/>
</dbReference>
<dbReference type="Pfam" id="PF00989">
    <property type="entry name" value="PAS"/>
    <property type="match status" value="1"/>
</dbReference>
<evidence type="ECO:0000256" key="4">
    <source>
        <dbReference type="ARBA" id="ARBA00022679"/>
    </source>
</evidence>
<feature type="domain" description="Histidine kinase" evidence="7">
    <location>
        <begin position="476"/>
        <end position="689"/>
    </location>
</feature>
<evidence type="ECO:0000256" key="3">
    <source>
        <dbReference type="ARBA" id="ARBA00022553"/>
    </source>
</evidence>
<evidence type="ECO:0000259" key="10">
    <source>
        <dbReference type="PROSITE" id="PS50113"/>
    </source>
</evidence>
<dbReference type="NCBIfam" id="TIGR00229">
    <property type="entry name" value="sensory_box"/>
    <property type="match status" value="2"/>
</dbReference>
<keyword evidence="5" id="KW-0418">Kinase</keyword>
<evidence type="ECO:0000256" key="2">
    <source>
        <dbReference type="ARBA" id="ARBA00012438"/>
    </source>
</evidence>
<dbReference type="InterPro" id="IPR003661">
    <property type="entry name" value="HisK_dim/P_dom"/>
</dbReference>
<dbReference type="CDD" id="cd16922">
    <property type="entry name" value="HATPase_EvgS-ArcB-TorS-like"/>
    <property type="match status" value="1"/>
</dbReference>
<protein>
    <recommendedName>
        <fullName evidence="2">histidine kinase</fullName>
        <ecNumber evidence="2">2.7.13.3</ecNumber>
    </recommendedName>
</protein>
<dbReference type="SMART" id="SM00388">
    <property type="entry name" value="HisKA"/>
    <property type="match status" value="1"/>
</dbReference>
<dbReference type="SMART" id="SM00448">
    <property type="entry name" value="REC"/>
    <property type="match status" value="1"/>
</dbReference>
<sequence length="833" mass="89913">MSESRVERLRRRAEELLVDGSFETARVPASTFKEVVHELYVHQAELEIQNEELRGAQQALEASRQEYMQLFRSLPLACFTVNAAGIVGEANLSAERQFGLGQRRLRGRPLTLLVDPVDHNRLFASLQRLRDTGTWTRQEYRYIGAQGSIDGLTDAHPVALEDGEKGDLLFTVTDVTERNAWMRAVQAARDEAERARAAYHHILQSVADGIIGLDADARMTFANTAAQTITGFPASELAGRSVTQLFVGDGSSEGTDAVMLALADGRARQVSEQRVHRKGGGSVIAEFTVSPILEFGRITGGVIALRDVTARIETQRTLGTSEERHRTMVQALHEALVMRDAGGRVLIANGMGERLLTGPAEPLVDPRAALDGPRFPADGASTGRRFVGADGLRLTGFSPAAEAVSNGRAVIDRVVGVTGDDGGAETLWLRLSSYPVMDAAGRVESVVSAVTDVTALKSLERDLSAALSAKERFIASASHDLRQPVQALLLLAGLVLKHDLAPHTRRLAEQLRDTVVSLGGLLDALLDISRLEAGLVTPVIAPVPLGHMMDRLHREFAPVAASKGLRLDTVPVKLTLPTDGPLLERVIRNLLSNAIRYTRHGRVLFGARRRDGRVRLEVWDTGIGIAEDQIDRIFQDFYQVGNAARNRSEGLGMGLSIARRLVAMLGGSIDVTSVLGRGSRFLISFPLVPAAPPPRVEPAESEAPVAGPPAADGLVLLVEDDAVIRMALTLMLEDWGYRVVEAGTAAEAADRIEGGLMPDIVLADYRLPDGETGLQVMDRARARLGQELPGILLTGDTSSDRLREAAAAQCALLHKPIQPETLQATVRRSLNGG</sequence>
<dbReference type="SUPFAM" id="SSF55785">
    <property type="entry name" value="PYP-like sensor domain (PAS domain)"/>
    <property type="match status" value="3"/>
</dbReference>
<dbReference type="Gene3D" id="3.30.565.10">
    <property type="entry name" value="Histidine kinase-like ATPase, C-terminal domain"/>
    <property type="match status" value="1"/>
</dbReference>
<dbReference type="InterPro" id="IPR003594">
    <property type="entry name" value="HATPase_dom"/>
</dbReference>
<dbReference type="InterPro" id="IPR036890">
    <property type="entry name" value="HATPase_C_sf"/>
</dbReference>
<proteinExistence type="predicted"/>
<dbReference type="PRINTS" id="PR00344">
    <property type="entry name" value="BCTRLSENSOR"/>
</dbReference>
<evidence type="ECO:0000313" key="12">
    <source>
        <dbReference type="Proteomes" id="UP000584642"/>
    </source>
</evidence>
<keyword evidence="3 6" id="KW-0597">Phosphoprotein</keyword>
<dbReference type="PROSITE" id="PS50110">
    <property type="entry name" value="RESPONSE_REGULATORY"/>
    <property type="match status" value="1"/>
</dbReference>
<feature type="modified residue" description="4-aspartylphosphate" evidence="6">
    <location>
        <position position="764"/>
    </location>
</feature>
<comment type="catalytic activity">
    <reaction evidence="1">
        <text>ATP + protein L-histidine = ADP + protein N-phospho-L-histidine.</text>
        <dbReference type="EC" id="2.7.13.3"/>
    </reaction>
</comment>
<dbReference type="InterPro" id="IPR001789">
    <property type="entry name" value="Sig_transdc_resp-reg_receiver"/>
</dbReference>
<dbReference type="Gene3D" id="1.10.287.130">
    <property type="match status" value="1"/>
</dbReference>
<dbReference type="Pfam" id="PF08448">
    <property type="entry name" value="PAS_4"/>
    <property type="match status" value="1"/>
</dbReference>
<keyword evidence="4" id="KW-0808">Transferase</keyword>
<dbReference type="SMART" id="SM00387">
    <property type="entry name" value="HATPase_c"/>
    <property type="match status" value="1"/>
</dbReference>
<evidence type="ECO:0000256" key="6">
    <source>
        <dbReference type="PROSITE-ProRule" id="PRU00169"/>
    </source>
</evidence>
<dbReference type="InterPro" id="IPR035965">
    <property type="entry name" value="PAS-like_dom_sf"/>
</dbReference>
<feature type="domain" description="Response regulatory" evidence="8">
    <location>
        <begin position="714"/>
        <end position="830"/>
    </location>
</feature>
<dbReference type="PROSITE" id="PS50112">
    <property type="entry name" value="PAS"/>
    <property type="match status" value="2"/>
</dbReference>
<evidence type="ECO:0000259" key="9">
    <source>
        <dbReference type="PROSITE" id="PS50112"/>
    </source>
</evidence>
<dbReference type="EC" id="2.7.13.3" evidence="2"/>
<dbReference type="SMART" id="SM00086">
    <property type="entry name" value="PAC"/>
    <property type="match status" value="3"/>
</dbReference>
<dbReference type="InterPro" id="IPR001610">
    <property type="entry name" value="PAC"/>
</dbReference>
<dbReference type="EMBL" id="JABFDB010000001">
    <property type="protein sequence ID" value="NYZ18953.1"/>
    <property type="molecule type" value="Genomic_DNA"/>
</dbReference>
<dbReference type="Pfam" id="PF00512">
    <property type="entry name" value="HisKA"/>
    <property type="match status" value="1"/>
</dbReference>
<dbReference type="InterPro" id="IPR036097">
    <property type="entry name" value="HisK_dim/P_sf"/>
</dbReference>
<dbReference type="InterPro" id="IPR013656">
    <property type="entry name" value="PAS_4"/>
</dbReference>
<dbReference type="SUPFAM" id="SSF52172">
    <property type="entry name" value="CheY-like"/>
    <property type="match status" value="1"/>
</dbReference>
<gene>
    <name evidence="11" type="ORF">HND93_04455</name>
</gene>
<dbReference type="InterPro" id="IPR011006">
    <property type="entry name" value="CheY-like_superfamily"/>
</dbReference>